<dbReference type="Proteomes" id="UP000284657">
    <property type="component" value="Unassembled WGS sequence"/>
</dbReference>
<dbReference type="EC" id="2.1.1.-" evidence="4"/>
<reference evidence="8 9" key="1">
    <citation type="submission" date="2018-07" db="EMBL/GenBank/DDBJ databases">
        <title>Genome sequencing of oomycete isolates from Chile give support for New Zealand origin for Phytophthora kernoviae and make available the first Nothophytophthora sp. genome.</title>
        <authorList>
            <person name="Studholme D.J."/>
            <person name="Sanfuentes E."/>
            <person name="Panda P."/>
            <person name="Hill R."/>
            <person name="Sambles C."/>
            <person name="Grant M."/>
            <person name="Williams N.M."/>
            <person name="Mcdougal R.L."/>
        </authorList>
    </citation>
    <scope>NUCLEOTIDE SEQUENCE [LARGE SCALE GENOMIC DNA]</scope>
    <source>
        <strain evidence="6">Chile6</strain>
        <strain evidence="7">Chile7</strain>
    </source>
</reference>
<dbReference type="EMBL" id="MBDO02000125">
    <property type="protein sequence ID" value="RLN62360.1"/>
    <property type="molecule type" value="Genomic_DNA"/>
</dbReference>
<feature type="domain" description="Methyltransferase type 12" evidence="5">
    <location>
        <begin position="92"/>
        <end position="192"/>
    </location>
</feature>
<evidence type="ECO:0000256" key="4">
    <source>
        <dbReference type="PIRNR" id="PIRNR037755"/>
    </source>
</evidence>
<proteinExistence type="inferred from homology"/>
<dbReference type="AlphaFoldDB" id="A0A3F2RRI5"/>
<evidence type="ECO:0000313" key="7">
    <source>
        <dbReference type="EMBL" id="RLN63853.1"/>
    </source>
</evidence>
<dbReference type="PIRSF" id="PIRSF037755">
    <property type="entry name" value="Mettl2_prd"/>
    <property type="match status" value="1"/>
</dbReference>
<keyword evidence="2 4" id="KW-0489">Methyltransferase</keyword>
<evidence type="ECO:0000256" key="3">
    <source>
        <dbReference type="ARBA" id="ARBA00022679"/>
    </source>
</evidence>
<dbReference type="GO" id="GO:0008173">
    <property type="term" value="F:RNA methyltransferase activity"/>
    <property type="evidence" value="ECO:0007669"/>
    <property type="project" value="UniProtKB-ARBA"/>
</dbReference>
<dbReference type="OrthoDB" id="417697at2759"/>
<evidence type="ECO:0000259" key="5">
    <source>
        <dbReference type="Pfam" id="PF08242"/>
    </source>
</evidence>
<dbReference type="InterPro" id="IPR029063">
    <property type="entry name" value="SAM-dependent_MTases_sf"/>
</dbReference>
<dbReference type="CDD" id="cd02440">
    <property type="entry name" value="AdoMet_MTases"/>
    <property type="match status" value="1"/>
</dbReference>
<sequence length="289" mass="32860">MEDTNAKRDVQLHSHDFEWEDLAREYQDVEVLLDADQQGSDLLDKQQLAQEAKDKWDAFHQRNNGKVYKPRNYLVKEFPELYAPGRDAAEVLELGCGYGSAIFPILAECPNVHAQVCDFSSHAIDILQLNPEYDASRCRAFVCDIAQEELYGVPPDSVDIVLMVFVLSALPPESFARTLQKVYTALRPGGIVCFRDYGLYDLAMRRNAKKLGPSLYYRSDGTLASFFSREALAELFETHGGFHTLENEYCTVRLRNRKKNVTMDRVWLHAKFQKTEVTASSSKAGFNVV</sequence>
<dbReference type="PANTHER" id="PTHR22809">
    <property type="entry name" value="METHYLTRANSFERASE-RELATED"/>
    <property type="match status" value="1"/>
</dbReference>
<dbReference type="Proteomes" id="UP000277300">
    <property type="component" value="Unassembled WGS sequence"/>
</dbReference>
<dbReference type="EMBL" id="MBAD02000700">
    <property type="protein sequence ID" value="RLN63853.1"/>
    <property type="molecule type" value="Genomic_DNA"/>
</dbReference>
<keyword evidence="3 4" id="KW-0808">Transferase</keyword>
<accession>A0A3F2RRI5</accession>
<evidence type="ECO:0000313" key="8">
    <source>
        <dbReference type="Proteomes" id="UP000277300"/>
    </source>
</evidence>
<dbReference type="InterPro" id="IPR026113">
    <property type="entry name" value="METTL2/6/8-like"/>
</dbReference>
<dbReference type="InterPro" id="IPR013217">
    <property type="entry name" value="Methyltransf_12"/>
</dbReference>
<evidence type="ECO:0000256" key="1">
    <source>
        <dbReference type="ARBA" id="ARBA00009725"/>
    </source>
</evidence>
<gene>
    <name evidence="7" type="ORF">BBJ29_006641</name>
    <name evidence="6" type="ORF">BBP00_00004831</name>
</gene>
<protein>
    <recommendedName>
        <fullName evidence="4">tRNA N(3)-methylcytidine methyltransferase</fullName>
        <ecNumber evidence="4">2.1.1.-</ecNumber>
    </recommendedName>
</protein>
<evidence type="ECO:0000313" key="6">
    <source>
        <dbReference type="EMBL" id="RLN62360.1"/>
    </source>
</evidence>
<name>A0A3F2RRI5_9STRA</name>
<dbReference type="Pfam" id="PF08242">
    <property type="entry name" value="Methyltransf_12"/>
    <property type="match status" value="1"/>
</dbReference>
<dbReference type="PANTHER" id="PTHR22809:SF5">
    <property type="entry name" value="TRNA N(3)-METHYLCYTIDINE METHYLTRANSFERASE METTL6"/>
    <property type="match status" value="1"/>
</dbReference>
<dbReference type="SUPFAM" id="SSF53335">
    <property type="entry name" value="S-adenosyl-L-methionine-dependent methyltransferases"/>
    <property type="match status" value="1"/>
</dbReference>
<evidence type="ECO:0000256" key="2">
    <source>
        <dbReference type="ARBA" id="ARBA00022603"/>
    </source>
</evidence>
<organism evidence="6 8">
    <name type="scientific">Phytophthora kernoviae</name>
    <dbReference type="NCBI Taxonomy" id="325452"/>
    <lineage>
        <taxon>Eukaryota</taxon>
        <taxon>Sar</taxon>
        <taxon>Stramenopiles</taxon>
        <taxon>Oomycota</taxon>
        <taxon>Peronosporomycetes</taxon>
        <taxon>Peronosporales</taxon>
        <taxon>Peronosporaceae</taxon>
        <taxon>Phytophthora</taxon>
    </lineage>
</organism>
<dbReference type="Gene3D" id="3.40.50.150">
    <property type="entry name" value="Vaccinia Virus protein VP39"/>
    <property type="match status" value="1"/>
</dbReference>
<comment type="similarity">
    <text evidence="1 4">Belongs to the methyltransferase superfamily. METL family.</text>
</comment>
<dbReference type="GO" id="GO:0032259">
    <property type="term" value="P:methylation"/>
    <property type="evidence" value="ECO:0007669"/>
    <property type="project" value="UniProtKB-KW"/>
</dbReference>
<comment type="function">
    <text evidence="4">S-adenosyl-L-methionine-dependent methyltransferase.</text>
</comment>
<evidence type="ECO:0000313" key="9">
    <source>
        <dbReference type="Proteomes" id="UP000284657"/>
    </source>
</evidence>
<dbReference type="GO" id="GO:0008757">
    <property type="term" value="F:S-adenosylmethionine-dependent methyltransferase activity"/>
    <property type="evidence" value="ECO:0007669"/>
    <property type="project" value="UniProtKB-ARBA"/>
</dbReference>
<comment type="caution">
    <text evidence="6">The sequence shown here is derived from an EMBL/GenBank/DDBJ whole genome shotgun (WGS) entry which is preliminary data.</text>
</comment>